<dbReference type="AlphaFoldDB" id="A0A5C3Q0T0"/>
<dbReference type="GO" id="GO:0016020">
    <property type="term" value="C:membrane"/>
    <property type="evidence" value="ECO:0007669"/>
    <property type="project" value="UniProtKB-SubCell"/>
</dbReference>
<gene>
    <name evidence="9" type="ORF">BDV98DRAFT_608979</name>
</gene>
<evidence type="ECO:0000313" key="10">
    <source>
        <dbReference type="Proteomes" id="UP000305067"/>
    </source>
</evidence>
<evidence type="ECO:0000256" key="3">
    <source>
        <dbReference type="ARBA" id="ARBA00022989"/>
    </source>
</evidence>
<evidence type="ECO:0000256" key="1">
    <source>
        <dbReference type="ARBA" id="ARBA00004141"/>
    </source>
</evidence>
<dbReference type="Pfam" id="PF20684">
    <property type="entry name" value="Fung_rhodopsin"/>
    <property type="match status" value="1"/>
</dbReference>
<feature type="transmembrane region" description="Helical" evidence="7">
    <location>
        <begin position="6"/>
        <end position="29"/>
    </location>
</feature>
<feature type="transmembrane region" description="Helical" evidence="7">
    <location>
        <begin position="41"/>
        <end position="61"/>
    </location>
</feature>
<evidence type="ECO:0000313" key="9">
    <source>
        <dbReference type="EMBL" id="TFK95411.1"/>
    </source>
</evidence>
<evidence type="ECO:0000256" key="5">
    <source>
        <dbReference type="ARBA" id="ARBA00038359"/>
    </source>
</evidence>
<feature type="transmembrane region" description="Helical" evidence="7">
    <location>
        <begin position="219"/>
        <end position="241"/>
    </location>
</feature>
<accession>A0A5C3Q0T0</accession>
<dbReference type="InterPro" id="IPR049326">
    <property type="entry name" value="Rhodopsin_dom_fungi"/>
</dbReference>
<name>A0A5C3Q0T0_9AGAR</name>
<keyword evidence="3 7" id="KW-1133">Transmembrane helix</keyword>
<feature type="region of interest" description="Disordered" evidence="6">
    <location>
        <begin position="246"/>
        <end position="265"/>
    </location>
</feature>
<keyword evidence="10" id="KW-1185">Reference proteome</keyword>
<dbReference type="InterPro" id="IPR052337">
    <property type="entry name" value="SAT4-like"/>
</dbReference>
<feature type="transmembrane region" description="Helical" evidence="7">
    <location>
        <begin position="67"/>
        <end position="84"/>
    </location>
</feature>
<evidence type="ECO:0000256" key="6">
    <source>
        <dbReference type="SAM" id="MobiDB-lite"/>
    </source>
</evidence>
<evidence type="ECO:0000256" key="7">
    <source>
        <dbReference type="SAM" id="Phobius"/>
    </source>
</evidence>
<evidence type="ECO:0000259" key="8">
    <source>
        <dbReference type="Pfam" id="PF20684"/>
    </source>
</evidence>
<dbReference type="PANTHER" id="PTHR33048:SF47">
    <property type="entry name" value="INTEGRAL MEMBRANE PROTEIN-RELATED"/>
    <property type="match status" value="1"/>
</dbReference>
<protein>
    <recommendedName>
        <fullName evidence="8">Rhodopsin domain-containing protein</fullName>
    </recommendedName>
</protein>
<dbReference type="Proteomes" id="UP000305067">
    <property type="component" value="Unassembled WGS sequence"/>
</dbReference>
<dbReference type="EMBL" id="ML178887">
    <property type="protein sequence ID" value="TFK95411.1"/>
    <property type="molecule type" value="Genomic_DNA"/>
</dbReference>
<sequence>MEPTIGQFRVLNGVILSAGVALTIARLAIRYSRGKLWWDDYWAILAAACGITYMVGGYVFLSDHVSYPVAVFYLCLQAFYAATWSSRISILFTVARLARDNTRRILIYGSLTFVGAWIFLLGQVFYVCEQVDLTWRTSLPPRCNLGLGVGIAQAVTFVLSDIVLVAAPIKLLWNVKLNLATKIRLFAVFLATLVTTGISFYYIYAVLNIGGLEEQWASTIYTGVALIVMNLTVIISFLFTLRSSEENGTSNPATPYSTSDPRQSTKRRVFPLTKLSRGDRSRTACFASQTQISVHIDIVHDGVDQPMPVFDGKGSTHEKRWQEDVEGRYKPEVFHVKGSPL</sequence>
<proteinExistence type="inferred from homology"/>
<feature type="compositionally biased region" description="Polar residues" evidence="6">
    <location>
        <begin position="246"/>
        <end position="262"/>
    </location>
</feature>
<evidence type="ECO:0000256" key="2">
    <source>
        <dbReference type="ARBA" id="ARBA00022692"/>
    </source>
</evidence>
<evidence type="ECO:0000256" key="4">
    <source>
        <dbReference type="ARBA" id="ARBA00023136"/>
    </source>
</evidence>
<reference evidence="9 10" key="1">
    <citation type="journal article" date="2019" name="Nat. Ecol. Evol.">
        <title>Megaphylogeny resolves global patterns of mushroom evolution.</title>
        <authorList>
            <person name="Varga T."/>
            <person name="Krizsan K."/>
            <person name="Foldi C."/>
            <person name="Dima B."/>
            <person name="Sanchez-Garcia M."/>
            <person name="Sanchez-Ramirez S."/>
            <person name="Szollosi G.J."/>
            <person name="Szarkandi J.G."/>
            <person name="Papp V."/>
            <person name="Albert L."/>
            <person name="Andreopoulos W."/>
            <person name="Angelini C."/>
            <person name="Antonin V."/>
            <person name="Barry K.W."/>
            <person name="Bougher N.L."/>
            <person name="Buchanan P."/>
            <person name="Buyck B."/>
            <person name="Bense V."/>
            <person name="Catcheside P."/>
            <person name="Chovatia M."/>
            <person name="Cooper J."/>
            <person name="Damon W."/>
            <person name="Desjardin D."/>
            <person name="Finy P."/>
            <person name="Geml J."/>
            <person name="Haridas S."/>
            <person name="Hughes K."/>
            <person name="Justo A."/>
            <person name="Karasinski D."/>
            <person name="Kautmanova I."/>
            <person name="Kiss B."/>
            <person name="Kocsube S."/>
            <person name="Kotiranta H."/>
            <person name="LaButti K.M."/>
            <person name="Lechner B.E."/>
            <person name="Liimatainen K."/>
            <person name="Lipzen A."/>
            <person name="Lukacs Z."/>
            <person name="Mihaltcheva S."/>
            <person name="Morgado L.N."/>
            <person name="Niskanen T."/>
            <person name="Noordeloos M.E."/>
            <person name="Ohm R.A."/>
            <person name="Ortiz-Santana B."/>
            <person name="Ovrebo C."/>
            <person name="Racz N."/>
            <person name="Riley R."/>
            <person name="Savchenko A."/>
            <person name="Shiryaev A."/>
            <person name="Soop K."/>
            <person name="Spirin V."/>
            <person name="Szebenyi C."/>
            <person name="Tomsovsky M."/>
            <person name="Tulloss R.E."/>
            <person name="Uehling J."/>
            <person name="Grigoriev I.V."/>
            <person name="Vagvolgyi C."/>
            <person name="Papp T."/>
            <person name="Martin F.M."/>
            <person name="Miettinen O."/>
            <person name="Hibbett D.S."/>
            <person name="Nagy L.G."/>
        </authorList>
    </citation>
    <scope>NUCLEOTIDE SEQUENCE [LARGE SCALE GENOMIC DNA]</scope>
    <source>
        <strain evidence="9 10">CBS 309.79</strain>
    </source>
</reference>
<feature type="transmembrane region" description="Helical" evidence="7">
    <location>
        <begin position="105"/>
        <end position="127"/>
    </location>
</feature>
<dbReference type="OrthoDB" id="444631at2759"/>
<comment type="subcellular location">
    <subcellularLocation>
        <location evidence="1">Membrane</location>
        <topology evidence="1">Multi-pass membrane protein</topology>
    </subcellularLocation>
</comment>
<keyword evidence="2 7" id="KW-0812">Transmembrane</keyword>
<feature type="transmembrane region" description="Helical" evidence="7">
    <location>
        <begin position="185"/>
        <end position="207"/>
    </location>
</feature>
<dbReference type="STRING" id="1884261.A0A5C3Q0T0"/>
<comment type="similarity">
    <text evidence="5">Belongs to the SAT4 family.</text>
</comment>
<organism evidence="9 10">
    <name type="scientific">Pterulicium gracile</name>
    <dbReference type="NCBI Taxonomy" id="1884261"/>
    <lineage>
        <taxon>Eukaryota</taxon>
        <taxon>Fungi</taxon>
        <taxon>Dikarya</taxon>
        <taxon>Basidiomycota</taxon>
        <taxon>Agaricomycotina</taxon>
        <taxon>Agaricomycetes</taxon>
        <taxon>Agaricomycetidae</taxon>
        <taxon>Agaricales</taxon>
        <taxon>Pleurotineae</taxon>
        <taxon>Pterulaceae</taxon>
        <taxon>Pterulicium</taxon>
    </lineage>
</organism>
<feature type="transmembrane region" description="Helical" evidence="7">
    <location>
        <begin position="147"/>
        <end position="173"/>
    </location>
</feature>
<feature type="domain" description="Rhodopsin" evidence="8">
    <location>
        <begin position="25"/>
        <end position="241"/>
    </location>
</feature>
<dbReference type="PANTHER" id="PTHR33048">
    <property type="entry name" value="PTH11-LIKE INTEGRAL MEMBRANE PROTEIN (AFU_ORTHOLOGUE AFUA_5G11245)"/>
    <property type="match status" value="1"/>
</dbReference>
<keyword evidence="4 7" id="KW-0472">Membrane</keyword>